<dbReference type="PROSITE" id="PS51318">
    <property type="entry name" value="TAT"/>
    <property type="match status" value="1"/>
</dbReference>
<evidence type="ECO:0000313" key="4">
    <source>
        <dbReference type="Proteomes" id="UP000253209"/>
    </source>
</evidence>
<dbReference type="Pfam" id="PF19051">
    <property type="entry name" value="GFO_IDH_MocA_C2"/>
    <property type="match status" value="1"/>
</dbReference>
<dbReference type="EMBL" id="QGDC01000005">
    <property type="protein sequence ID" value="RCH54749.1"/>
    <property type="molecule type" value="Genomic_DNA"/>
</dbReference>
<organism evidence="3 4">
    <name type="scientific">Mucilaginibacter hurinus</name>
    <dbReference type="NCBI Taxonomy" id="2201324"/>
    <lineage>
        <taxon>Bacteria</taxon>
        <taxon>Pseudomonadati</taxon>
        <taxon>Bacteroidota</taxon>
        <taxon>Sphingobacteriia</taxon>
        <taxon>Sphingobacteriales</taxon>
        <taxon>Sphingobacteriaceae</taxon>
        <taxon>Mucilaginibacter</taxon>
    </lineage>
</organism>
<evidence type="ECO:0000259" key="1">
    <source>
        <dbReference type="Pfam" id="PF01408"/>
    </source>
</evidence>
<feature type="domain" description="Gfo/Idh/MocA-like oxidoreductase bacterial type C-terminal" evidence="2">
    <location>
        <begin position="225"/>
        <end position="468"/>
    </location>
</feature>
<accession>A0A367GMR2</accession>
<dbReference type="InterPro" id="IPR006311">
    <property type="entry name" value="TAT_signal"/>
</dbReference>
<dbReference type="OrthoDB" id="9763611at2"/>
<dbReference type="PANTHER" id="PTHR43818:SF5">
    <property type="entry name" value="OXIDOREDUCTASE FAMILY PROTEIN"/>
    <property type="match status" value="1"/>
</dbReference>
<protein>
    <submittedName>
        <fullName evidence="3">Gfo/Idh/MocA family oxidoreductase</fullName>
    </submittedName>
</protein>
<dbReference type="Pfam" id="PF01408">
    <property type="entry name" value="GFO_IDH_MocA"/>
    <property type="match status" value="1"/>
</dbReference>
<dbReference type="Proteomes" id="UP000253209">
    <property type="component" value="Unassembled WGS sequence"/>
</dbReference>
<evidence type="ECO:0000313" key="3">
    <source>
        <dbReference type="EMBL" id="RCH54749.1"/>
    </source>
</evidence>
<dbReference type="Gene3D" id="3.40.50.720">
    <property type="entry name" value="NAD(P)-binding Rossmann-like Domain"/>
    <property type="match status" value="1"/>
</dbReference>
<feature type="domain" description="Gfo/Idh/MocA-like oxidoreductase N-terminal" evidence="1">
    <location>
        <begin position="50"/>
        <end position="181"/>
    </location>
</feature>
<comment type="caution">
    <text evidence="3">The sequence shown here is derived from an EMBL/GenBank/DDBJ whole genome shotgun (WGS) entry which is preliminary data.</text>
</comment>
<dbReference type="SUPFAM" id="SSF51735">
    <property type="entry name" value="NAD(P)-binding Rossmann-fold domains"/>
    <property type="match status" value="1"/>
</dbReference>
<dbReference type="InterPro" id="IPR000683">
    <property type="entry name" value="Gfo/Idh/MocA-like_OxRdtase_N"/>
</dbReference>
<name>A0A367GMR2_9SPHI</name>
<sequence length="479" mass="53079">MSEQNEKDSSRRSFLKNSVKGAALGAVALSGFPTIVPASVLGKDAPSNKINIGMIGMGRIGHMSELMGLLGQPNVNIIAACDVDSKRIDEGKAAINKHYAAKSGKSYDGTQGYGDYREMLRNKDIDAVTVSTPDHWHAIMGIDAVRAGKDVYLQKPASLTIADGRALSNEVHRTGRILQIGSQQRSTPQFKKACELVRNGRIGKVHTVYVGLPIDDPKQARPEPIMPVPENLNYDMWLGPTPYVPYTERRVHSQKGIYAERPGWLRCEQFGAGMITGWGAHHYDIVNWALDTEYTGPTEISAKAEWPDPAALWDVHGPFKAEALFPGDVKVLASDSYANGVRFEGTEGWIFVSRGDIKTTATDPVSKGKTMKALDASNPKILESVIGPDEIHLYNSTNHHADWIQAIISRKDPIAPVEVGHRACSVCMLTHIAMKLKRKLYWDPIMERFKNDDEANFMLSREQRWPYQMNVGYNLVTKP</sequence>
<reference evidence="3 4" key="1">
    <citation type="submission" date="2018-05" db="EMBL/GenBank/DDBJ databases">
        <title>Mucilaginibacter hurinus sp. nov., isolated from briquette warehouse soil.</title>
        <authorList>
            <person name="Choi L."/>
        </authorList>
    </citation>
    <scope>NUCLEOTIDE SEQUENCE [LARGE SCALE GENOMIC DNA]</scope>
    <source>
        <strain evidence="3 4">ZR32</strain>
    </source>
</reference>
<proteinExistence type="predicted"/>
<dbReference type="AlphaFoldDB" id="A0A367GMR2"/>
<dbReference type="InterPro" id="IPR050463">
    <property type="entry name" value="Gfo/Idh/MocA_oxidrdct_glycsds"/>
</dbReference>
<dbReference type="SUPFAM" id="SSF55347">
    <property type="entry name" value="Glyceraldehyde-3-phosphate dehydrogenase-like, C-terminal domain"/>
    <property type="match status" value="1"/>
</dbReference>
<keyword evidence="4" id="KW-1185">Reference proteome</keyword>
<dbReference type="GO" id="GO:0000166">
    <property type="term" value="F:nucleotide binding"/>
    <property type="evidence" value="ECO:0007669"/>
    <property type="project" value="InterPro"/>
</dbReference>
<dbReference type="PANTHER" id="PTHR43818">
    <property type="entry name" value="BCDNA.GH03377"/>
    <property type="match status" value="1"/>
</dbReference>
<gene>
    <name evidence="3" type="ORF">DJ568_09675</name>
</gene>
<dbReference type="RefSeq" id="WP_114005075.1">
    <property type="nucleotide sequence ID" value="NZ_QGDC01000005.1"/>
</dbReference>
<dbReference type="InterPro" id="IPR043906">
    <property type="entry name" value="Gfo/Idh/MocA_OxRdtase_bact_C"/>
</dbReference>
<dbReference type="Gene3D" id="3.30.360.10">
    <property type="entry name" value="Dihydrodipicolinate Reductase, domain 2"/>
    <property type="match status" value="1"/>
</dbReference>
<dbReference type="InterPro" id="IPR036291">
    <property type="entry name" value="NAD(P)-bd_dom_sf"/>
</dbReference>
<evidence type="ECO:0000259" key="2">
    <source>
        <dbReference type="Pfam" id="PF19051"/>
    </source>
</evidence>